<evidence type="ECO:0000256" key="10">
    <source>
        <dbReference type="ARBA" id="ARBA00047979"/>
    </source>
</evidence>
<dbReference type="InterPro" id="IPR005027">
    <property type="entry name" value="Glyco_trans_43"/>
</dbReference>
<dbReference type="Proteomes" id="UP000031036">
    <property type="component" value="Unassembled WGS sequence"/>
</dbReference>
<keyword evidence="8 14" id="KW-0472">Membrane</keyword>
<feature type="site" description="Interaction with galactose moiety of substrate glycoprotein" evidence="13">
    <location>
        <position position="261"/>
    </location>
</feature>
<keyword evidence="12 14" id="KW-0464">Manganese</keyword>
<dbReference type="GO" id="GO:0000139">
    <property type="term" value="C:Golgi membrane"/>
    <property type="evidence" value="ECO:0007669"/>
    <property type="project" value="UniProtKB-SubCell"/>
</dbReference>
<dbReference type="GO" id="GO:0005975">
    <property type="term" value="P:carbohydrate metabolic process"/>
    <property type="evidence" value="ECO:0007669"/>
    <property type="project" value="TreeGrafter"/>
</dbReference>
<keyword evidence="6 14" id="KW-0735">Signal-anchor</keyword>
<dbReference type="GO" id="GO:0015018">
    <property type="term" value="F:galactosylgalactosylxylosylprotein 3-beta-glucuronosyltransferase activity"/>
    <property type="evidence" value="ECO:0007669"/>
    <property type="project" value="UniProtKB-UniRule"/>
</dbReference>
<evidence type="ECO:0000256" key="9">
    <source>
        <dbReference type="ARBA" id="ARBA00023180"/>
    </source>
</evidence>
<keyword evidence="16" id="KW-1185">Reference proteome</keyword>
<reference evidence="15 16" key="1">
    <citation type="submission" date="2014-11" db="EMBL/GenBank/DDBJ databases">
        <title>Genetic blueprint of the zoonotic pathogen Toxocara canis.</title>
        <authorList>
            <person name="Zhu X.-Q."/>
            <person name="Korhonen P.K."/>
            <person name="Cai H."/>
            <person name="Young N.D."/>
            <person name="Nejsum P."/>
            <person name="von Samson-Himmelstjerna G."/>
            <person name="Boag P.R."/>
            <person name="Tan P."/>
            <person name="Li Q."/>
            <person name="Min J."/>
            <person name="Yang Y."/>
            <person name="Wang X."/>
            <person name="Fang X."/>
            <person name="Hall R.S."/>
            <person name="Hofmann A."/>
            <person name="Sternberg P.W."/>
            <person name="Jex A.R."/>
            <person name="Gasser R.B."/>
        </authorList>
    </citation>
    <scope>NUCLEOTIDE SEQUENCE [LARGE SCALE GENOMIC DNA]</scope>
    <source>
        <strain evidence="15">PN_DK_2014</strain>
    </source>
</reference>
<evidence type="ECO:0000256" key="8">
    <source>
        <dbReference type="ARBA" id="ARBA00023136"/>
    </source>
</evidence>
<dbReference type="SUPFAM" id="SSF53448">
    <property type="entry name" value="Nucleotide-diphospho-sugar transferases"/>
    <property type="match status" value="1"/>
</dbReference>
<feature type="transmembrane region" description="Helical" evidence="14">
    <location>
        <begin position="75"/>
        <end position="98"/>
    </location>
</feature>
<comment type="catalytic activity">
    <reaction evidence="10 14">
        <text>3-O-(beta-D-galactosyl-(1-&gt;3)-beta-D-galactosyl-(1-&gt;4)-beta-D-xylosyl)-L-seryl-[protein] + UDP-alpha-D-glucuronate = 3-O-(beta-D-GlcA-(1-&gt;3)-beta-D-Gal-(1-&gt;3)-beta-D-Gal-(1-&gt;4)-beta-D-Xyl)-L-seryl-[protein] + UDP + H(+)</text>
        <dbReference type="Rhea" id="RHEA:24168"/>
        <dbReference type="Rhea" id="RHEA-COMP:12571"/>
        <dbReference type="Rhea" id="RHEA-COMP:12573"/>
        <dbReference type="ChEBI" id="CHEBI:15378"/>
        <dbReference type="ChEBI" id="CHEBI:58052"/>
        <dbReference type="ChEBI" id="CHEBI:58223"/>
        <dbReference type="ChEBI" id="CHEBI:132090"/>
        <dbReference type="ChEBI" id="CHEBI:132093"/>
        <dbReference type="EC" id="2.4.1.135"/>
    </reaction>
</comment>
<proteinExistence type="inferred from homology"/>
<evidence type="ECO:0000256" key="4">
    <source>
        <dbReference type="ARBA" id="ARBA00022679"/>
    </source>
</evidence>
<evidence type="ECO:0000256" key="13">
    <source>
        <dbReference type="PIRSR" id="PIRSR605027-4"/>
    </source>
</evidence>
<dbReference type="UniPathway" id="UPA00378"/>
<evidence type="ECO:0000256" key="12">
    <source>
        <dbReference type="PIRSR" id="PIRSR605027-3"/>
    </source>
</evidence>
<evidence type="ECO:0000313" key="16">
    <source>
        <dbReference type="Proteomes" id="UP000031036"/>
    </source>
</evidence>
<feature type="active site" description="Proton donor/acceptor" evidence="11">
    <location>
        <position position="316"/>
    </location>
</feature>
<dbReference type="FunFam" id="3.90.550.10:FF:000147">
    <property type="entry name" value="Galactosylgalactosylxylosylprotein 3-beta-glucuronosyltransferase"/>
    <property type="match status" value="1"/>
</dbReference>
<dbReference type="OrthoDB" id="675023at2759"/>
<dbReference type="Pfam" id="PF03360">
    <property type="entry name" value="Glyco_transf_43"/>
    <property type="match status" value="1"/>
</dbReference>
<gene>
    <name evidence="15" type="primary">sqv-8</name>
    <name evidence="15" type="ORF">Tcan_08975</name>
</gene>
<comment type="caution">
    <text evidence="15">The sequence shown here is derived from an EMBL/GenBank/DDBJ whole genome shotgun (WGS) entry which is preliminary data.</text>
</comment>
<dbReference type="EC" id="2.4.1.135" evidence="3 14"/>
<evidence type="ECO:0000256" key="7">
    <source>
        <dbReference type="ARBA" id="ARBA00022989"/>
    </source>
</evidence>
<keyword evidence="5 14" id="KW-0812">Transmembrane</keyword>
<evidence type="ECO:0000256" key="11">
    <source>
        <dbReference type="PIRSR" id="PIRSR605027-1"/>
    </source>
</evidence>
<protein>
    <recommendedName>
        <fullName evidence="3 14">Galactosylgalactosylxylosylprotein 3-beta-glucuronosyltransferase</fullName>
        <ecNumber evidence="3 14">2.4.1.135</ecNumber>
    </recommendedName>
</protein>
<keyword evidence="7 14" id="KW-1133">Transmembrane helix</keyword>
<evidence type="ECO:0000256" key="3">
    <source>
        <dbReference type="ARBA" id="ARBA00012641"/>
    </source>
</evidence>
<accession>A0A0B2VMD0</accession>
<keyword evidence="12 14" id="KW-0479">Metal-binding</keyword>
<evidence type="ECO:0000256" key="14">
    <source>
        <dbReference type="RuleBase" id="RU363127"/>
    </source>
</evidence>
<dbReference type="PANTHER" id="PTHR10896">
    <property type="entry name" value="GALACTOSYLGALACTOSYLXYLOSYLPROTEIN 3-BETA-GLUCURONOSYLTRANSFERASE BETA-1,3-GLUCURONYLTRANSFERASE"/>
    <property type="match status" value="1"/>
</dbReference>
<keyword evidence="9" id="KW-0325">Glycoprotein</keyword>
<dbReference type="GO" id="GO:0046872">
    <property type="term" value="F:metal ion binding"/>
    <property type="evidence" value="ECO:0007669"/>
    <property type="project" value="UniProtKB-KW"/>
</dbReference>
<organism evidence="15 16">
    <name type="scientific">Toxocara canis</name>
    <name type="common">Canine roundworm</name>
    <dbReference type="NCBI Taxonomy" id="6265"/>
    <lineage>
        <taxon>Eukaryota</taxon>
        <taxon>Metazoa</taxon>
        <taxon>Ecdysozoa</taxon>
        <taxon>Nematoda</taxon>
        <taxon>Chromadorea</taxon>
        <taxon>Rhabditida</taxon>
        <taxon>Spirurina</taxon>
        <taxon>Ascaridomorpha</taxon>
        <taxon>Ascaridoidea</taxon>
        <taxon>Toxocaridae</taxon>
        <taxon>Toxocara</taxon>
    </lineage>
</organism>
<comment type="cofactor">
    <cofactor evidence="12 14">
        <name>Mn(2+)</name>
        <dbReference type="ChEBI" id="CHEBI:29035"/>
    </cofactor>
</comment>
<comment type="similarity">
    <text evidence="2 14">Belongs to the glycosyltransferase 43 family.</text>
</comment>
<evidence type="ECO:0000256" key="1">
    <source>
        <dbReference type="ARBA" id="ARBA00004606"/>
    </source>
</evidence>
<dbReference type="AlphaFoldDB" id="A0A0B2VMD0"/>
<dbReference type="EMBL" id="JPKZ01001394">
    <property type="protein sequence ID" value="KHN82200.1"/>
    <property type="molecule type" value="Genomic_DNA"/>
</dbReference>
<evidence type="ECO:0000256" key="2">
    <source>
        <dbReference type="ARBA" id="ARBA00007706"/>
    </source>
</evidence>
<name>A0A0B2VMD0_TOXCA</name>
<comment type="pathway">
    <text evidence="14">Protein modification; protein glycosylation.</text>
</comment>
<dbReference type="Gene3D" id="3.90.550.10">
    <property type="entry name" value="Spore Coat Polysaccharide Biosynthesis Protein SpsA, Chain A"/>
    <property type="match status" value="1"/>
</dbReference>
<dbReference type="OMA" id="GWNVIWH"/>
<dbReference type="GO" id="GO:0050650">
    <property type="term" value="P:chondroitin sulfate proteoglycan biosynthetic process"/>
    <property type="evidence" value="ECO:0007669"/>
    <property type="project" value="TreeGrafter"/>
</dbReference>
<dbReference type="CDD" id="cd00218">
    <property type="entry name" value="GlcAT-I"/>
    <property type="match status" value="1"/>
</dbReference>
<feature type="binding site" evidence="12">
    <location>
        <position position="229"/>
    </location>
    <ligand>
        <name>Mn(2+)</name>
        <dbReference type="ChEBI" id="CHEBI:29035"/>
    </ligand>
</feature>
<sequence>MQSPVDLGSRTIPRALVVLCTSETSRSSSECSNDDQRLSASVSCSSSDFDLSISFRERYELLMARLLRRARTTRIWRRTCFVFYLQILIALFTLIVVIQLSSSIGSRVIYTTVSNGVLNNNLLTQIIVITPTYRRASRLADMTRMANTLTHIENLHWIVVEDNNSPVAAVERLLNRTGLPYTYIAAKTVPGYPRRGWYQRTVALQYLRNHTDEVTEGADRSVVYFADDDNSYDIRLFNDYIRNVRKVGIWAVGLVGGVLIEMPDVRNGTVVGWHVVWNKKRKFATDMAGFAIALDVILNSTAVFGTSCKRGLGAPETCLLEDLGLERSDLEPFGFHQEHRELLVWHTKTVKGTYNKRAQDTHGFFVE</sequence>
<evidence type="ECO:0000313" key="15">
    <source>
        <dbReference type="EMBL" id="KHN82200.1"/>
    </source>
</evidence>
<dbReference type="PANTHER" id="PTHR10896:SF30">
    <property type="entry name" value="GALACTOSYLGALACTOSYLXYLOSYLPROTEIN 3-BETA-GLUCURONOSYLTRANSFERASE"/>
    <property type="match status" value="1"/>
</dbReference>
<keyword evidence="4 14" id="KW-0808">Transferase</keyword>
<evidence type="ECO:0000256" key="5">
    <source>
        <dbReference type="ARBA" id="ARBA00022692"/>
    </source>
</evidence>
<keyword evidence="14" id="KW-0333">Golgi apparatus</keyword>
<evidence type="ECO:0000256" key="6">
    <source>
        <dbReference type="ARBA" id="ARBA00022968"/>
    </source>
</evidence>
<dbReference type="InterPro" id="IPR029044">
    <property type="entry name" value="Nucleotide-diphossugar_trans"/>
</dbReference>
<comment type="subcellular location">
    <subcellularLocation>
        <location evidence="14">Golgi apparatus membrane</location>
        <topology evidence="14">Single-pass type II membrane protein</topology>
    </subcellularLocation>
    <subcellularLocation>
        <location evidence="1">Membrane</location>
        <topology evidence="1">Single-pass type II membrane protein</topology>
    </subcellularLocation>
</comment>
<dbReference type="STRING" id="6265.A0A0B2VMD0"/>